<organism evidence="1 2">
    <name type="scientific">Pseudoalteromonas holothuriae</name>
    <dbReference type="NCBI Taxonomy" id="2963714"/>
    <lineage>
        <taxon>Bacteria</taxon>
        <taxon>Pseudomonadati</taxon>
        <taxon>Pseudomonadota</taxon>
        <taxon>Gammaproteobacteria</taxon>
        <taxon>Alteromonadales</taxon>
        <taxon>Pseudoalteromonadaceae</taxon>
        <taxon>Pseudoalteromonas</taxon>
    </lineage>
</organism>
<protein>
    <submittedName>
        <fullName evidence="1">Uncharacterized protein</fullName>
    </submittedName>
</protein>
<dbReference type="AlphaFoldDB" id="A0A9W4VWC3"/>
<evidence type="ECO:0000313" key="1">
    <source>
        <dbReference type="EMBL" id="CAH9059656.1"/>
    </source>
</evidence>
<gene>
    <name evidence="1" type="ORF">PSECIP111854_02450</name>
</gene>
<dbReference type="EMBL" id="CAMAPC010000008">
    <property type="protein sequence ID" value="CAH9059656.1"/>
    <property type="molecule type" value="Genomic_DNA"/>
</dbReference>
<name>A0A9W4VWC3_9GAMM</name>
<dbReference type="RefSeq" id="WP_261626499.1">
    <property type="nucleotide sequence ID" value="NZ_CAMAPC010000008.1"/>
</dbReference>
<comment type="caution">
    <text evidence="1">The sequence shown here is derived from an EMBL/GenBank/DDBJ whole genome shotgun (WGS) entry which is preliminary data.</text>
</comment>
<sequence>MYYAKLFFQLCVWLALLACLIWYGFRAYIWLSTAEPITPNTAQETRSNVHWLDPEKPLVYTVSASQTLSLRVLTNAIFKQYSALELTSELTTDYAIEYTLLNDSNKVITKHTYHHTSKLALDAEQQKVKQIIENKTSLAVSSGQSFYIKPEQLKQASRIALRLIPEDQSLTGVVVRLHAKISNSVDDKNRAWLKLPVQWRERTINYHTIGVNALSEQEMNNAVTFDWLKLAPQGIPDIDFKTDTLYETLPYHILSYDFESQHIALDKFYTYPNFNASFRILEKSTISARIEGEISNLTLTWIDLAKKLPPKILTIEQAAPNRIRVNDVAPGLIIISSSSVIQTRWWLNDDMPVLPLHSYYYAIDSNLPAHFKVTPNSDLSIEFRGNKGDSANIEVFDEQQRHTVSFSIKLEGLESTFDRAIASDTLRLPITEAERFYVRLPSNAHTVSITGHSMGEQLVGVKLQARMRTFNYQQLLCHSICNLTVNDFTEVGAWFSQKAHNDFEFAQQQRLMSVRIFESPPEPPPEMSFYTGYDLSEKLPRSNVALVQNQPNYFDLQQPYEDYQFRPVSIEDLSLDSLEPSLAARFRLIIKSPQVPYYTEYKLSELNNNLYDEIRAKQAVLYSNIGKQRHWHKQRLFMLKKSTPLRLVFSQRPHSIVLKTYATTLLDEPLLIDTQLSGNIVEHLTDEYTIMKRRYALVEQKPNDAFMLHPSRSALYSYPAITIPINNDVKQLQSITIESEQDIWLSIFEQIDEPQLDSDWWRDEIH</sequence>
<dbReference type="Proteomes" id="UP001152467">
    <property type="component" value="Unassembled WGS sequence"/>
</dbReference>
<evidence type="ECO:0000313" key="2">
    <source>
        <dbReference type="Proteomes" id="UP001152467"/>
    </source>
</evidence>
<keyword evidence="2" id="KW-1185">Reference proteome</keyword>
<proteinExistence type="predicted"/>
<reference evidence="1" key="1">
    <citation type="submission" date="2022-07" db="EMBL/GenBank/DDBJ databases">
        <authorList>
            <person name="Criscuolo A."/>
        </authorList>
    </citation>
    <scope>NUCLEOTIDE SEQUENCE</scope>
    <source>
        <strain evidence="1">CIP111854</strain>
    </source>
</reference>
<accession>A0A9W4VWC3</accession>
<dbReference type="PROSITE" id="PS51257">
    <property type="entry name" value="PROKAR_LIPOPROTEIN"/>
    <property type="match status" value="1"/>
</dbReference>